<reference evidence="2" key="1">
    <citation type="journal article" date="2013" name="Science">
        <title>The Amborella genome and the evolution of flowering plants.</title>
        <authorList>
            <consortium name="Amborella Genome Project"/>
        </authorList>
    </citation>
    <scope>NUCLEOTIDE SEQUENCE [LARGE SCALE GENOMIC DNA]</scope>
</reference>
<dbReference type="Gramene" id="ERM95361">
    <property type="protein sequence ID" value="ERM95361"/>
    <property type="gene ID" value="AMTR_s00008p00188770"/>
</dbReference>
<evidence type="ECO:0000313" key="1">
    <source>
        <dbReference type="EMBL" id="ERM95361.1"/>
    </source>
</evidence>
<dbReference type="HOGENOM" id="CLU_140605_0_0_1"/>
<sequence length="106" mass="12227">MASNPNCSTSIPTVPLPHGLMPFVPKAGEVLSKKKVLCVRFDHHMKDILWVWVDYARLKVRLDLVYSTLEVVNVRLKKIEDNIQVIARDFELVEDGLEELHSLVYR</sequence>
<dbReference type="EMBL" id="KI397486">
    <property type="protein sequence ID" value="ERM95361.1"/>
    <property type="molecule type" value="Genomic_DNA"/>
</dbReference>
<keyword evidence="2" id="KW-1185">Reference proteome</keyword>
<name>W1NIS6_AMBTC</name>
<organism evidence="1 2">
    <name type="scientific">Amborella trichopoda</name>
    <dbReference type="NCBI Taxonomy" id="13333"/>
    <lineage>
        <taxon>Eukaryota</taxon>
        <taxon>Viridiplantae</taxon>
        <taxon>Streptophyta</taxon>
        <taxon>Embryophyta</taxon>
        <taxon>Tracheophyta</taxon>
        <taxon>Spermatophyta</taxon>
        <taxon>Magnoliopsida</taxon>
        <taxon>Amborellales</taxon>
        <taxon>Amborellaceae</taxon>
        <taxon>Amborella</taxon>
    </lineage>
</organism>
<dbReference type="Proteomes" id="UP000017836">
    <property type="component" value="Unassembled WGS sequence"/>
</dbReference>
<accession>W1NIS6</accession>
<dbReference type="AlphaFoldDB" id="W1NIS6"/>
<evidence type="ECO:0000313" key="2">
    <source>
        <dbReference type="Proteomes" id="UP000017836"/>
    </source>
</evidence>
<proteinExistence type="predicted"/>
<gene>
    <name evidence="1" type="ORF">AMTR_s00008p00188770</name>
</gene>
<protein>
    <submittedName>
        <fullName evidence="1">Uncharacterized protein</fullName>
    </submittedName>
</protein>